<evidence type="ECO:0000313" key="4">
    <source>
        <dbReference type="Proteomes" id="UP000216752"/>
    </source>
</evidence>
<dbReference type="EMBL" id="CP155573">
    <property type="protein sequence ID" value="XFO66089.1"/>
    <property type="molecule type" value="Genomic_DNA"/>
</dbReference>
<feature type="active site" description="Nucleophile" evidence="1">
    <location>
        <position position="210"/>
    </location>
</feature>
<keyword evidence="4" id="KW-1185">Reference proteome</keyword>
<feature type="domain" description="L,D-TPase catalytic" evidence="2">
    <location>
        <begin position="58"/>
        <end position="235"/>
    </location>
</feature>
<proteinExistence type="predicted"/>
<keyword evidence="1" id="KW-0961">Cell wall biogenesis/degradation</keyword>
<comment type="pathway">
    <text evidence="1">Cell wall biogenesis; peptidoglycan biosynthesis.</text>
</comment>
<organism evidence="3 4">
    <name type="scientific">Sporomusa silvacetica DSM 10669</name>
    <dbReference type="NCBI Taxonomy" id="1123289"/>
    <lineage>
        <taxon>Bacteria</taxon>
        <taxon>Bacillati</taxon>
        <taxon>Bacillota</taxon>
        <taxon>Negativicutes</taxon>
        <taxon>Selenomonadales</taxon>
        <taxon>Sporomusaceae</taxon>
        <taxon>Sporomusa</taxon>
    </lineage>
</organism>
<evidence type="ECO:0000313" key="3">
    <source>
        <dbReference type="EMBL" id="XFO66089.1"/>
    </source>
</evidence>
<evidence type="ECO:0000256" key="1">
    <source>
        <dbReference type="PROSITE-ProRule" id="PRU01373"/>
    </source>
</evidence>
<dbReference type="Pfam" id="PF03734">
    <property type="entry name" value="YkuD"/>
    <property type="match status" value="1"/>
</dbReference>
<gene>
    <name evidence="3" type="ORF">SPSIL_022390</name>
</gene>
<protein>
    <recommendedName>
        <fullName evidence="2">L,D-TPase catalytic domain-containing protein</fullName>
    </recommendedName>
</protein>
<feature type="active site" description="Proton donor/acceptor" evidence="1">
    <location>
        <position position="198"/>
    </location>
</feature>
<evidence type="ECO:0000259" key="2">
    <source>
        <dbReference type="PROSITE" id="PS52029"/>
    </source>
</evidence>
<keyword evidence="1" id="KW-0573">Peptidoglycan synthesis</keyword>
<sequence length="255" mass="29188">MGIRNMGKQIIIFAIPYESGRNYIYLCKSYKLEKLGKRLTKEMTFAMVVIDERVCQVILVQPGDNEEKQGILTSWEKQKEKWKQIPSTIKVSLGRNGIISAAEKKEGDGYTPDGVYDIKRAFGYNTFITKLPYIHLTQNDYWVDDPASANYNRLVRQCPAVESCEKMKRDDNLYKIGFVIEYNTESRVSGQGSAIFAHIWRSCNSPTLGCVAMSEKDLAELLEWLNPLKNPVIIISQERMESFPMTQARLVGHLE</sequence>
<dbReference type="CDD" id="cd16913">
    <property type="entry name" value="YkuD_like"/>
    <property type="match status" value="1"/>
</dbReference>
<dbReference type="PROSITE" id="PS52029">
    <property type="entry name" value="LD_TPASE"/>
    <property type="match status" value="1"/>
</dbReference>
<dbReference type="Proteomes" id="UP000216752">
    <property type="component" value="Chromosome"/>
</dbReference>
<dbReference type="InterPro" id="IPR005490">
    <property type="entry name" value="LD_TPept_cat_dom"/>
</dbReference>
<name>A0ABZ3IKZ5_9FIRM</name>
<reference evidence="3" key="1">
    <citation type="submission" date="2024-05" db="EMBL/GenBank/DDBJ databases">
        <title>Isolation and characterization of Sporomusa carbonis sp. nov., a carboxydotrophic hydrogenogen in the genus of Sporomusa isolated from a charcoal burning pile.</title>
        <authorList>
            <person name="Boeer T."/>
            <person name="Rosenbaum F."/>
            <person name="Eysell L."/>
            <person name="Mueller V."/>
            <person name="Daniel R."/>
            <person name="Poehlein A."/>
        </authorList>
    </citation>
    <scope>NUCLEOTIDE SEQUENCE [LARGE SCALE GENOMIC DNA]</scope>
    <source>
        <strain evidence="3">DSM 10669</strain>
    </source>
</reference>
<accession>A0ABZ3IKZ5</accession>
<keyword evidence="1" id="KW-0133">Cell shape</keyword>
<dbReference type="PANTHER" id="PTHR38589">
    <property type="entry name" value="BLR0621 PROTEIN"/>
    <property type="match status" value="1"/>
</dbReference>
<dbReference type="PANTHER" id="PTHR38589:SF1">
    <property type="entry name" value="BLR0621 PROTEIN"/>
    <property type="match status" value="1"/>
</dbReference>